<keyword evidence="1" id="KW-0472">Membrane</keyword>
<keyword evidence="2" id="KW-0378">Hydrolase</keyword>
<gene>
    <name evidence="2" type="ORF">C4F40_00400</name>
</gene>
<dbReference type="Proteomes" id="UP000618319">
    <property type="component" value="Unassembled WGS sequence"/>
</dbReference>
<keyword evidence="1" id="KW-0812">Transmembrane</keyword>
<dbReference type="InterPro" id="IPR008928">
    <property type="entry name" value="6-hairpin_glycosidase_sf"/>
</dbReference>
<keyword evidence="1" id="KW-1133">Transmembrane helix</keyword>
<evidence type="ECO:0000313" key="3">
    <source>
        <dbReference type="Proteomes" id="UP000618319"/>
    </source>
</evidence>
<protein>
    <submittedName>
        <fullName evidence="2">Hydrolase</fullName>
    </submittedName>
</protein>
<evidence type="ECO:0000313" key="2">
    <source>
        <dbReference type="EMBL" id="MBE8719189.1"/>
    </source>
</evidence>
<name>A0ABR9T1H3_9SPHI</name>
<reference evidence="2 3" key="1">
    <citation type="submission" date="2018-02" db="EMBL/GenBank/DDBJ databases">
        <title>Sphingobacterium KA21.</title>
        <authorList>
            <person name="Vasarhelyi B.M."/>
            <person name="Deshmukh S."/>
            <person name="Balint B."/>
            <person name="Kukolya J."/>
        </authorList>
    </citation>
    <scope>NUCLEOTIDE SEQUENCE [LARGE SCALE GENOMIC DNA]</scope>
    <source>
        <strain evidence="2 3">Ka21</strain>
    </source>
</reference>
<proteinExistence type="predicted"/>
<sequence length="494" mass="55896">MKRKSNKLRGGLGVCSVFIATVATVIGVYGFTIISGPVSDDTFSVITQEDLATRNLNRAMQLVDQTIGSHFKGEEMEMGRFYNPFTKVRSSERASVWMYGASIEAVNTILKSLKAQKEKGNSVLYDKHYSRYIMILSQLYDNAAYYLGTFDLVSFTQTKEWTVYAVDRVNEKGKANVTGVLNVYDDQMWLIREFIEAYKLTGQKSYLAHAEYLTAYVLDGWDSGRDAAGNELGGIPWGPGYVTKHACSNGPMISPLVWLHELYKGKPDKIEHRYIDAKDKKTRKAKSEKKSDYYLSFAQKIYDWQKQHLLTAQGVYADMMGGCKPDCNIRYETVNGVKYRASTELTDPVGTAYSYNSGTMLSGGADLYRVTKNKAYLADISKLSDNSFQHFAKLGTIVPDQYTFTSRGFNNWFNGVLMRGYMDVLPLHKGTATYLGAFQKNLDYGYDKHLYQGYLPTNLLAGWDKDQNKNNVEAMFMFAYAAQYAVLSQFELEK</sequence>
<dbReference type="Gene3D" id="1.50.10.20">
    <property type="match status" value="1"/>
</dbReference>
<feature type="transmembrane region" description="Helical" evidence="1">
    <location>
        <begin position="12"/>
        <end position="34"/>
    </location>
</feature>
<dbReference type="EMBL" id="PSKQ01000007">
    <property type="protein sequence ID" value="MBE8719189.1"/>
    <property type="molecule type" value="Genomic_DNA"/>
</dbReference>
<comment type="caution">
    <text evidence="2">The sequence shown here is derived from an EMBL/GenBank/DDBJ whole genome shotgun (WGS) entry which is preliminary data.</text>
</comment>
<dbReference type="PANTHER" id="PTHR47791:SF4">
    <property type="entry name" value="(PUTATIVE SECRETED PROTEIN)-RELATED"/>
    <property type="match status" value="1"/>
</dbReference>
<evidence type="ECO:0000256" key="1">
    <source>
        <dbReference type="SAM" id="Phobius"/>
    </source>
</evidence>
<dbReference type="GO" id="GO:0016787">
    <property type="term" value="F:hydrolase activity"/>
    <property type="evidence" value="ECO:0007669"/>
    <property type="project" value="UniProtKB-KW"/>
</dbReference>
<dbReference type="PANTHER" id="PTHR47791">
    <property type="entry name" value="MEIOTICALLY UP-REGULATED GENE 191 PROTEIN"/>
    <property type="match status" value="1"/>
</dbReference>
<accession>A0ABR9T1H3</accession>
<dbReference type="Pfam" id="PF03663">
    <property type="entry name" value="Glyco_hydro_76"/>
    <property type="match status" value="2"/>
</dbReference>
<dbReference type="SUPFAM" id="SSF48208">
    <property type="entry name" value="Six-hairpin glycosidases"/>
    <property type="match status" value="1"/>
</dbReference>
<keyword evidence="3" id="KW-1185">Reference proteome</keyword>
<dbReference type="InterPro" id="IPR005198">
    <property type="entry name" value="Glyco_hydro_76"/>
</dbReference>
<dbReference type="InterPro" id="IPR053169">
    <property type="entry name" value="MUG_Protein"/>
</dbReference>
<organism evidence="2 3">
    <name type="scientific">Sphingobacterium pedocola</name>
    <dbReference type="NCBI Taxonomy" id="2082722"/>
    <lineage>
        <taxon>Bacteria</taxon>
        <taxon>Pseudomonadati</taxon>
        <taxon>Bacteroidota</taxon>
        <taxon>Sphingobacteriia</taxon>
        <taxon>Sphingobacteriales</taxon>
        <taxon>Sphingobacteriaceae</taxon>
        <taxon>Sphingobacterium</taxon>
    </lineage>
</organism>
<dbReference type="RefSeq" id="WP_196939159.1">
    <property type="nucleotide sequence ID" value="NZ_MU158689.1"/>
</dbReference>